<comment type="caution">
    <text evidence="1">The sequence shown here is derived from an EMBL/GenBank/DDBJ whole genome shotgun (WGS) entry which is preliminary data.</text>
</comment>
<dbReference type="EMBL" id="BMZG01000002">
    <property type="protein sequence ID" value="GHA65946.1"/>
    <property type="molecule type" value="Genomic_DNA"/>
</dbReference>
<dbReference type="Proteomes" id="UP000614287">
    <property type="component" value="Unassembled WGS sequence"/>
</dbReference>
<keyword evidence="2" id="KW-1185">Reference proteome</keyword>
<organism evidence="1 2">
    <name type="scientific">Formosimonas limnophila</name>
    <dbReference type="NCBI Taxonomy" id="1384487"/>
    <lineage>
        <taxon>Bacteria</taxon>
        <taxon>Pseudomonadati</taxon>
        <taxon>Pseudomonadota</taxon>
        <taxon>Betaproteobacteria</taxon>
        <taxon>Burkholderiales</taxon>
        <taxon>Burkholderiaceae</taxon>
        <taxon>Formosimonas</taxon>
    </lineage>
</organism>
<evidence type="ECO:0000313" key="2">
    <source>
        <dbReference type="Proteomes" id="UP000614287"/>
    </source>
</evidence>
<reference evidence="1" key="1">
    <citation type="journal article" date="2014" name="Int. J. Syst. Evol. Microbiol.">
        <title>Complete genome sequence of Corynebacterium casei LMG S-19264T (=DSM 44701T), isolated from a smear-ripened cheese.</title>
        <authorList>
            <consortium name="US DOE Joint Genome Institute (JGI-PGF)"/>
            <person name="Walter F."/>
            <person name="Albersmeier A."/>
            <person name="Kalinowski J."/>
            <person name="Ruckert C."/>
        </authorList>
    </citation>
    <scope>NUCLEOTIDE SEQUENCE</scope>
    <source>
        <strain evidence="1">KCTC 32501</strain>
    </source>
</reference>
<proteinExistence type="predicted"/>
<name>A0A8J3FZ61_9BURK</name>
<reference evidence="1" key="2">
    <citation type="submission" date="2020-09" db="EMBL/GenBank/DDBJ databases">
        <authorList>
            <person name="Sun Q."/>
            <person name="Kim S."/>
        </authorList>
    </citation>
    <scope>NUCLEOTIDE SEQUENCE</scope>
    <source>
        <strain evidence="1">KCTC 32501</strain>
    </source>
</reference>
<dbReference type="AlphaFoldDB" id="A0A8J3FZ61"/>
<evidence type="ECO:0000313" key="1">
    <source>
        <dbReference type="EMBL" id="GHA65946.1"/>
    </source>
</evidence>
<protein>
    <submittedName>
        <fullName evidence="1">Uncharacterized protein</fullName>
    </submittedName>
</protein>
<sequence length="76" mass="8613">MSRHLEVFARSMNDLDDHLPKSRGRCFDIGSWGGCGINCAAFIDGECEEPQEIDISNLSEEHGEEEAERIIKLYKL</sequence>
<accession>A0A8J3FZ61</accession>
<gene>
    <name evidence="1" type="ORF">GCM10009007_02980</name>
</gene>